<dbReference type="GeneID" id="107109197"/>
<organism evidence="3 4">
    <name type="scientific">Gekko japonicus</name>
    <name type="common">Schlegel's Japanese gecko</name>
    <dbReference type="NCBI Taxonomy" id="146911"/>
    <lineage>
        <taxon>Eukaryota</taxon>
        <taxon>Metazoa</taxon>
        <taxon>Chordata</taxon>
        <taxon>Craniata</taxon>
        <taxon>Vertebrata</taxon>
        <taxon>Euteleostomi</taxon>
        <taxon>Lepidosauria</taxon>
        <taxon>Squamata</taxon>
        <taxon>Bifurcata</taxon>
        <taxon>Gekkota</taxon>
        <taxon>Gekkonidae</taxon>
        <taxon>Gekkoninae</taxon>
        <taxon>Gekko</taxon>
    </lineage>
</organism>
<reference evidence="4" key="1">
    <citation type="submission" date="2025-08" db="UniProtKB">
        <authorList>
            <consortium name="RefSeq"/>
        </authorList>
    </citation>
    <scope>IDENTIFICATION</scope>
</reference>
<dbReference type="InterPro" id="IPR054127">
    <property type="entry name" value="Pcf11_C"/>
</dbReference>
<evidence type="ECO:0000313" key="4">
    <source>
        <dbReference type="RefSeq" id="XP_015265247.1"/>
    </source>
</evidence>
<dbReference type="RefSeq" id="XP_015265247.1">
    <property type="nucleotide sequence ID" value="XM_015409761.1"/>
</dbReference>
<dbReference type="Pfam" id="PF21936">
    <property type="entry name" value="Pcf11_C"/>
    <property type="match status" value="1"/>
</dbReference>
<dbReference type="PANTHER" id="PTHR15921:SF3">
    <property type="entry name" value="PRE-MRNA CLEAVAGE COMPLEX 2 PROTEIN PCF11"/>
    <property type="match status" value="1"/>
</dbReference>
<dbReference type="PANTHER" id="PTHR15921">
    <property type="entry name" value="PRE-MRNA CLEAVAGE COMPLEX II"/>
    <property type="match status" value="1"/>
</dbReference>
<proteinExistence type="predicted"/>
<keyword evidence="3" id="KW-1185">Reference proteome</keyword>
<gene>
    <name evidence="4" type="primary">LOC107109197</name>
</gene>
<feature type="compositionally biased region" description="Basic and acidic residues" evidence="1">
    <location>
        <begin position="103"/>
        <end position="113"/>
    </location>
</feature>
<feature type="region of interest" description="Disordered" evidence="1">
    <location>
        <begin position="72"/>
        <end position="113"/>
    </location>
</feature>
<sequence length="113" mass="13200">SCEICQEQFEQYWDEEEEEWHLKNAIRVDEKIYHPSCYEDYQKTSFDSTPSPSKTPIENPLNIMLNIVKQEVQDSSNSPKVKEEPEEKLEECMEGSTTIPAEIKTEPEKVESV</sequence>
<feature type="non-terminal residue" evidence="4">
    <location>
        <position position="1"/>
    </location>
</feature>
<evidence type="ECO:0000259" key="2">
    <source>
        <dbReference type="Pfam" id="PF21936"/>
    </source>
</evidence>
<dbReference type="Proteomes" id="UP000694871">
    <property type="component" value="Unplaced"/>
</dbReference>
<protein>
    <submittedName>
        <fullName evidence="4">Pre-mRNA cleavage complex 2 protein Pcf11-like</fullName>
    </submittedName>
</protein>
<feature type="domain" description="Pcf11 C-terminal" evidence="2">
    <location>
        <begin position="2"/>
        <end position="39"/>
    </location>
</feature>
<evidence type="ECO:0000313" key="3">
    <source>
        <dbReference type="Proteomes" id="UP000694871"/>
    </source>
</evidence>
<accession>A0ABM1JUW0</accession>
<name>A0ABM1JUW0_GEKJA</name>
<dbReference type="InterPro" id="IPR045154">
    <property type="entry name" value="PCF11-like"/>
</dbReference>
<evidence type="ECO:0000256" key="1">
    <source>
        <dbReference type="SAM" id="MobiDB-lite"/>
    </source>
</evidence>